<dbReference type="RefSeq" id="WP_311600177.1">
    <property type="nucleotide sequence ID" value="NZ_JAVREM010000023.1"/>
</dbReference>
<dbReference type="Pfam" id="PF06718">
    <property type="entry name" value="DUF1203"/>
    <property type="match status" value="1"/>
</dbReference>
<organism evidence="1 2">
    <name type="scientific">Streptomyces millisiae</name>
    <dbReference type="NCBI Taxonomy" id="3075542"/>
    <lineage>
        <taxon>Bacteria</taxon>
        <taxon>Bacillati</taxon>
        <taxon>Actinomycetota</taxon>
        <taxon>Actinomycetes</taxon>
        <taxon>Kitasatosporales</taxon>
        <taxon>Streptomycetaceae</taxon>
        <taxon>Streptomyces</taxon>
    </lineage>
</organism>
<protein>
    <submittedName>
        <fullName evidence="1">DUF1203 domain-containing protein</fullName>
    </submittedName>
</protein>
<dbReference type="Proteomes" id="UP001183420">
    <property type="component" value="Unassembled WGS sequence"/>
</dbReference>
<dbReference type="PIRSF" id="PIRSF034110">
    <property type="entry name" value="DUF1203"/>
    <property type="match status" value="1"/>
</dbReference>
<dbReference type="InterPro" id="IPR009593">
    <property type="entry name" value="DUF1203"/>
</dbReference>
<evidence type="ECO:0000313" key="2">
    <source>
        <dbReference type="Proteomes" id="UP001183420"/>
    </source>
</evidence>
<evidence type="ECO:0000313" key="1">
    <source>
        <dbReference type="EMBL" id="MDT0320350.1"/>
    </source>
</evidence>
<accession>A0ABU2LRY1</accession>
<proteinExistence type="predicted"/>
<sequence length="167" mass="17903">MTTSTVAFRVHALPGEVLADVRARGVDAFGTPAERLTATGGEPVRCCLRDAAPGEALLLFGYQPPLPAASPYREVGAVLAHAEPCAGPADLTGYPADWRGRPQVLRAYDARGWIHDATTVHDGRDPDRVIAELLADPEVVRLHSRNVAWGCYMFAVTRRPAVGPGPR</sequence>
<dbReference type="EMBL" id="JAVREM010000023">
    <property type="protein sequence ID" value="MDT0320350.1"/>
    <property type="molecule type" value="Genomic_DNA"/>
</dbReference>
<keyword evidence="2" id="KW-1185">Reference proteome</keyword>
<reference evidence="2" key="1">
    <citation type="submission" date="2023-07" db="EMBL/GenBank/DDBJ databases">
        <title>30 novel species of actinomycetes from the DSMZ collection.</title>
        <authorList>
            <person name="Nouioui I."/>
        </authorList>
    </citation>
    <scope>NUCLEOTIDE SEQUENCE [LARGE SCALE GENOMIC DNA]</scope>
    <source>
        <strain evidence="2">DSM 44918</strain>
    </source>
</reference>
<comment type="caution">
    <text evidence="1">The sequence shown here is derived from an EMBL/GenBank/DDBJ whole genome shotgun (WGS) entry which is preliminary data.</text>
</comment>
<gene>
    <name evidence="1" type="ORF">RNC47_18600</name>
</gene>
<name>A0ABU2LRY1_9ACTN</name>